<dbReference type="PANTHER" id="PTHR42929">
    <property type="entry name" value="INNER MEMBRANE ABC TRANSPORTER PERMEASE PROTEIN YDCU-RELATED-RELATED"/>
    <property type="match status" value="1"/>
</dbReference>
<evidence type="ECO:0000256" key="3">
    <source>
        <dbReference type="ARBA" id="ARBA00022448"/>
    </source>
</evidence>
<name>A0ABU5DTU7_9PROT</name>
<protein>
    <submittedName>
        <fullName evidence="10">ABC transporter permease</fullName>
    </submittedName>
</protein>
<organism evidence="10 11">
    <name type="scientific">Dongia rigui</name>
    <dbReference type="NCBI Taxonomy" id="940149"/>
    <lineage>
        <taxon>Bacteria</taxon>
        <taxon>Pseudomonadati</taxon>
        <taxon>Pseudomonadota</taxon>
        <taxon>Alphaproteobacteria</taxon>
        <taxon>Rhodospirillales</taxon>
        <taxon>Dongiaceae</taxon>
        <taxon>Dongia</taxon>
    </lineage>
</organism>
<keyword evidence="4" id="KW-1003">Cell membrane</keyword>
<dbReference type="RefSeq" id="WP_320499055.1">
    <property type="nucleotide sequence ID" value="NZ_JAXCLX010000001.1"/>
</dbReference>
<feature type="transmembrane region" description="Helical" evidence="8">
    <location>
        <begin position="26"/>
        <end position="49"/>
    </location>
</feature>
<dbReference type="PANTHER" id="PTHR42929:SF5">
    <property type="entry name" value="ABC TRANSPORTER PERMEASE PROTEIN"/>
    <property type="match status" value="1"/>
</dbReference>
<feature type="transmembrane region" description="Helical" evidence="8">
    <location>
        <begin position="191"/>
        <end position="215"/>
    </location>
</feature>
<feature type="transmembrane region" description="Helical" evidence="8">
    <location>
        <begin position="227"/>
        <end position="251"/>
    </location>
</feature>
<evidence type="ECO:0000259" key="9">
    <source>
        <dbReference type="PROSITE" id="PS50928"/>
    </source>
</evidence>
<evidence type="ECO:0000256" key="2">
    <source>
        <dbReference type="ARBA" id="ARBA00007069"/>
    </source>
</evidence>
<evidence type="ECO:0000256" key="5">
    <source>
        <dbReference type="ARBA" id="ARBA00022692"/>
    </source>
</evidence>
<keyword evidence="7 8" id="KW-0472">Membrane</keyword>
<evidence type="ECO:0000256" key="6">
    <source>
        <dbReference type="ARBA" id="ARBA00022989"/>
    </source>
</evidence>
<comment type="caution">
    <text evidence="10">The sequence shown here is derived from an EMBL/GenBank/DDBJ whole genome shotgun (WGS) entry which is preliminary data.</text>
</comment>
<sequence>MTAVSGDGLSLKARLRRAERMQRLRAIGLVLPLFLFIVIVFVVPIAVLLTRSVDNPEIGRNMPLTTTALAQWDGLDVPGEDVFAALAADLTAAQKTKTAGAIGQRLNYEIPTARSKVMQASRAAVKMTAGPYKDAFLKLDPFWGKLETWKTLRRASNSVTSFYLLKSVDLRWDANDDLAKVSPDQAIFQDVFIRTLGISSGVTLATLLLGFPLAYILATLPQRHSNLLMILVLLPFWTSLLVRTTAWVVLLQTEGPVNDLLLALGLTDHRLQLIFSRFGTIVAMTHIQLPFTLLPIYSVMKTISPNYVRAARSLGAGPFSAFWQIYFPQTMPGIAAGCLLTFILCLGYYITPALVGGPTDQMISYFVANYTNRELNWGQASALGAILLLGTLILYAVYNKLVGIDKMKLG</sequence>
<evidence type="ECO:0000313" key="11">
    <source>
        <dbReference type="Proteomes" id="UP001271769"/>
    </source>
</evidence>
<dbReference type="EMBL" id="JAXCLX010000001">
    <property type="protein sequence ID" value="MDY0870730.1"/>
    <property type="molecule type" value="Genomic_DNA"/>
</dbReference>
<feature type="transmembrane region" description="Helical" evidence="8">
    <location>
        <begin position="271"/>
        <end position="294"/>
    </location>
</feature>
<reference evidence="10 11" key="1">
    <citation type="journal article" date="2013" name="Antonie Van Leeuwenhoek">
        <title>Dongia rigui sp. nov., isolated from freshwater of a large wetland in Korea.</title>
        <authorList>
            <person name="Baik K.S."/>
            <person name="Hwang Y.M."/>
            <person name="Choi J.S."/>
            <person name="Kwon J."/>
            <person name="Seong C.N."/>
        </authorList>
    </citation>
    <scope>NUCLEOTIDE SEQUENCE [LARGE SCALE GENOMIC DNA]</scope>
    <source>
        <strain evidence="10 11">04SU4-P</strain>
    </source>
</reference>
<evidence type="ECO:0000256" key="4">
    <source>
        <dbReference type="ARBA" id="ARBA00022475"/>
    </source>
</evidence>
<feature type="domain" description="ABC transmembrane type-1" evidence="9">
    <location>
        <begin position="192"/>
        <end position="398"/>
    </location>
</feature>
<dbReference type="InterPro" id="IPR000515">
    <property type="entry name" value="MetI-like"/>
</dbReference>
<keyword evidence="6 8" id="KW-1133">Transmembrane helix</keyword>
<dbReference type="SUPFAM" id="SSF161098">
    <property type="entry name" value="MetI-like"/>
    <property type="match status" value="1"/>
</dbReference>
<dbReference type="Proteomes" id="UP001271769">
    <property type="component" value="Unassembled WGS sequence"/>
</dbReference>
<dbReference type="InterPro" id="IPR035906">
    <property type="entry name" value="MetI-like_sf"/>
</dbReference>
<keyword evidence="5 8" id="KW-0812">Transmembrane</keyword>
<evidence type="ECO:0000256" key="1">
    <source>
        <dbReference type="ARBA" id="ARBA00004651"/>
    </source>
</evidence>
<comment type="similarity">
    <text evidence="2">Belongs to the binding-protein-dependent transport system permease family. CysTW subfamily.</text>
</comment>
<accession>A0ABU5DTU7</accession>
<proteinExistence type="inferred from homology"/>
<dbReference type="PROSITE" id="PS50928">
    <property type="entry name" value="ABC_TM1"/>
    <property type="match status" value="1"/>
</dbReference>
<comment type="subcellular location">
    <subcellularLocation>
        <location evidence="1 8">Cell membrane</location>
        <topology evidence="1 8">Multi-pass membrane protein</topology>
    </subcellularLocation>
</comment>
<keyword evidence="3 8" id="KW-0813">Transport</keyword>
<dbReference type="CDD" id="cd06261">
    <property type="entry name" value="TM_PBP2"/>
    <property type="match status" value="1"/>
</dbReference>
<dbReference type="Pfam" id="PF00528">
    <property type="entry name" value="BPD_transp_1"/>
    <property type="match status" value="1"/>
</dbReference>
<evidence type="ECO:0000256" key="7">
    <source>
        <dbReference type="ARBA" id="ARBA00023136"/>
    </source>
</evidence>
<feature type="transmembrane region" description="Helical" evidence="8">
    <location>
        <begin position="377"/>
        <end position="398"/>
    </location>
</feature>
<feature type="transmembrane region" description="Helical" evidence="8">
    <location>
        <begin position="334"/>
        <end position="357"/>
    </location>
</feature>
<keyword evidence="11" id="KW-1185">Reference proteome</keyword>
<dbReference type="Gene3D" id="1.10.3720.10">
    <property type="entry name" value="MetI-like"/>
    <property type="match status" value="1"/>
</dbReference>
<evidence type="ECO:0000256" key="8">
    <source>
        <dbReference type="RuleBase" id="RU363032"/>
    </source>
</evidence>
<evidence type="ECO:0000313" key="10">
    <source>
        <dbReference type="EMBL" id="MDY0870730.1"/>
    </source>
</evidence>
<gene>
    <name evidence="10" type="ORF">SMD31_02310</name>
</gene>